<dbReference type="InterPro" id="IPR029058">
    <property type="entry name" value="AB_hydrolase_fold"/>
</dbReference>
<dbReference type="Pfam" id="PF00561">
    <property type="entry name" value="Abhydrolase_1"/>
    <property type="match status" value="1"/>
</dbReference>
<proteinExistence type="predicted"/>
<evidence type="ECO:0000313" key="2">
    <source>
        <dbReference type="EMBL" id="TYB71766.1"/>
    </source>
</evidence>
<dbReference type="AlphaFoldDB" id="A0A8H2LAZ9"/>
<dbReference type="SUPFAM" id="SSF53474">
    <property type="entry name" value="alpha/beta-Hydrolases"/>
    <property type="match status" value="1"/>
</dbReference>
<reference evidence="2 3" key="1">
    <citation type="submission" date="2019-08" db="EMBL/GenBank/DDBJ databases">
        <title>Genomes of Antarctic Bizionia species.</title>
        <authorList>
            <person name="Bowman J.P."/>
        </authorList>
    </citation>
    <scope>NUCLEOTIDE SEQUENCE [LARGE SCALE GENOMIC DNA]</scope>
    <source>
        <strain evidence="2 3">HFD</strain>
    </source>
</reference>
<dbReference type="PANTHER" id="PTHR43798">
    <property type="entry name" value="MONOACYLGLYCEROL LIPASE"/>
    <property type="match status" value="1"/>
</dbReference>
<gene>
    <name evidence="2" type="ORF">ES676_12180</name>
</gene>
<sequence>MTINYKGAALYFKVEGQGKPIVLLHGFLEDSSMWDDLIKPASKTNRVVAIDLLGHGNTDSLGYIHTMETMAAAVKAILEYLEIKETAFIGHSMGGYVALAFAKLYPGHVKGVCLLNSTFQPDNEHRKALRTRANKMAQQNFEALIKMSFANLFSAESKIALGVEYKKALKTALKTSPQGYMAANEGMKCREDFSVFFAKATFKKQIVLGEKDTLLDLNFILEYAKKNTIDTAVFSEGHMSHIENKVEFLIKSMHFIENI</sequence>
<dbReference type="GO" id="GO:0016787">
    <property type="term" value="F:hydrolase activity"/>
    <property type="evidence" value="ECO:0007669"/>
    <property type="project" value="UniProtKB-KW"/>
</dbReference>
<feature type="domain" description="AB hydrolase-1" evidence="1">
    <location>
        <begin position="19"/>
        <end position="244"/>
    </location>
</feature>
<evidence type="ECO:0000313" key="3">
    <source>
        <dbReference type="Proteomes" id="UP000323324"/>
    </source>
</evidence>
<evidence type="ECO:0000259" key="1">
    <source>
        <dbReference type="Pfam" id="PF00561"/>
    </source>
</evidence>
<name>A0A8H2LAZ9_9FLAO</name>
<accession>A0A8H2LAZ9</accession>
<protein>
    <submittedName>
        <fullName evidence="2">Alpha/beta hydrolase</fullName>
    </submittedName>
</protein>
<dbReference type="InterPro" id="IPR000073">
    <property type="entry name" value="AB_hydrolase_1"/>
</dbReference>
<keyword evidence="3" id="KW-1185">Reference proteome</keyword>
<keyword evidence="2" id="KW-0378">Hydrolase</keyword>
<dbReference type="EMBL" id="VSKM01000014">
    <property type="protein sequence ID" value="TYB71766.1"/>
    <property type="molecule type" value="Genomic_DNA"/>
</dbReference>
<comment type="caution">
    <text evidence="2">The sequence shown here is derived from an EMBL/GenBank/DDBJ whole genome shotgun (WGS) entry which is preliminary data.</text>
</comment>
<dbReference type="RefSeq" id="WP_148370602.1">
    <property type="nucleotide sequence ID" value="NZ_VSKM01000014.1"/>
</dbReference>
<dbReference type="PRINTS" id="PR00111">
    <property type="entry name" value="ABHYDROLASE"/>
</dbReference>
<dbReference type="InterPro" id="IPR050266">
    <property type="entry name" value="AB_hydrolase_sf"/>
</dbReference>
<dbReference type="Proteomes" id="UP000323324">
    <property type="component" value="Unassembled WGS sequence"/>
</dbReference>
<dbReference type="Gene3D" id="3.40.50.1820">
    <property type="entry name" value="alpha/beta hydrolase"/>
    <property type="match status" value="1"/>
</dbReference>
<organism evidence="2 3">
    <name type="scientific">Bizionia saleffrena</name>
    <dbReference type="NCBI Taxonomy" id="291189"/>
    <lineage>
        <taxon>Bacteria</taxon>
        <taxon>Pseudomonadati</taxon>
        <taxon>Bacteroidota</taxon>
        <taxon>Flavobacteriia</taxon>
        <taxon>Flavobacteriales</taxon>
        <taxon>Flavobacteriaceae</taxon>
        <taxon>Bizionia</taxon>
    </lineage>
</organism>